<organism evidence="4 5">
    <name type="scientific">Candidatus Methylobacter oryzae</name>
    <dbReference type="NCBI Taxonomy" id="2497749"/>
    <lineage>
        <taxon>Bacteria</taxon>
        <taxon>Pseudomonadati</taxon>
        <taxon>Pseudomonadota</taxon>
        <taxon>Gammaproteobacteria</taxon>
        <taxon>Methylococcales</taxon>
        <taxon>Methylococcaceae</taxon>
        <taxon>Methylobacter</taxon>
    </lineage>
</organism>
<evidence type="ECO:0000256" key="1">
    <source>
        <dbReference type="PROSITE-ProRule" id="PRU00339"/>
    </source>
</evidence>
<sequence>MSLRKFFLVLILLHSTSVFAIDKEMQGQFAQGLALIHDKNYVQATAVFSKLTKEYPTFPEPYNNLAYIYAVQGNYIKAQDILQSAFKNNPSYALVYENLNAIYAEIARGIYEKELGAKDSNREPLKNLYIIDHLFDKTENKITTVIKAADKDNINSIENTNEKVVSPTSISTTPSAYAPLSEK</sequence>
<dbReference type="SMART" id="SM00028">
    <property type="entry name" value="TPR"/>
    <property type="match status" value="2"/>
</dbReference>
<dbReference type="Pfam" id="PF14559">
    <property type="entry name" value="TPR_19"/>
    <property type="match status" value="1"/>
</dbReference>
<evidence type="ECO:0000313" key="5">
    <source>
        <dbReference type="Proteomes" id="UP000733744"/>
    </source>
</evidence>
<gene>
    <name evidence="4" type="ORF">EKO24_000405</name>
</gene>
<keyword evidence="3" id="KW-0732">Signal</keyword>
<feature type="signal peptide" evidence="3">
    <location>
        <begin position="1"/>
        <end position="20"/>
    </location>
</feature>
<reference evidence="4 5" key="1">
    <citation type="journal article" date="2019" name="Antonie Van Leeuwenhoek">
        <title>Description of 'Ca. Methylobacter oryzae' KRF1, a novel species from the environmentally important Methylobacter clade 2.</title>
        <authorList>
            <person name="Khatri K."/>
            <person name="Mohite J.A."/>
            <person name="Pandit P.S."/>
            <person name="Bahulikar R."/>
            <person name="Rahalkar M.C."/>
        </authorList>
    </citation>
    <scope>NUCLEOTIDE SEQUENCE [LARGE SCALE GENOMIC DNA]</scope>
    <source>
        <strain evidence="4 5">KRF1</strain>
    </source>
</reference>
<dbReference type="Proteomes" id="UP000733744">
    <property type="component" value="Unassembled WGS sequence"/>
</dbReference>
<feature type="repeat" description="TPR" evidence="1">
    <location>
        <begin position="59"/>
        <end position="92"/>
    </location>
</feature>
<protein>
    <submittedName>
        <fullName evidence="4">Tetratricopeptide repeat protein</fullName>
    </submittedName>
</protein>
<feature type="compositionally biased region" description="Low complexity" evidence="2">
    <location>
        <begin position="166"/>
        <end position="175"/>
    </location>
</feature>
<comment type="caution">
    <text evidence="4">The sequence shown here is derived from an EMBL/GenBank/DDBJ whole genome shotgun (WGS) entry which is preliminary data.</text>
</comment>
<dbReference type="EMBL" id="RYFG02000005">
    <property type="protein sequence ID" value="TRX03593.1"/>
    <property type="molecule type" value="Genomic_DNA"/>
</dbReference>
<accession>A0ABY3CHF4</accession>
<evidence type="ECO:0000256" key="3">
    <source>
        <dbReference type="SAM" id="SignalP"/>
    </source>
</evidence>
<keyword evidence="1" id="KW-0802">TPR repeat</keyword>
<dbReference type="PROSITE" id="PS50005">
    <property type="entry name" value="TPR"/>
    <property type="match status" value="1"/>
</dbReference>
<dbReference type="InterPro" id="IPR019734">
    <property type="entry name" value="TPR_rpt"/>
</dbReference>
<keyword evidence="5" id="KW-1185">Reference proteome</keyword>
<evidence type="ECO:0000313" key="4">
    <source>
        <dbReference type="EMBL" id="TRX03593.1"/>
    </source>
</evidence>
<dbReference type="Gene3D" id="1.25.40.10">
    <property type="entry name" value="Tetratricopeptide repeat domain"/>
    <property type="match status" value="1"/>
</dbReference>
<feature type="region of interest" description="Disordered" evidence="2">
    <location>
        <begin position="163"/>
        <end position="183"/>
    </location>
</feature>
<evidence type="ECO:0000256" key="2">
    <source>
        <dbReference type="SAM" id="MobiDB-lite"/>
    </source>
</evidence>
<dbReference type="SUPFAM" id="SSF48452">
    <property type="entry name" value="TPR-like"/>
    <property type="match status" value="1"/>
</dbReference>
<dbReference type="InterPro" id="IPR011990">
    <property type="entry name" value="TPR-like_helical_dom_sf"/>
</dbReference>
<name>A0ABY3CHF4_9GAMM</name>
<feature type="chain" id="PRO_5045188622" evidence="3">
    <location>
        <begin position="21"/>
        <end position="183"/>
    </location>
</feature>
<proteinExistence type="predicted"/>